<keyword evidence="3" id="KW-1185">Reference proteome</keyword>
<protein>
    <submittedName>
        <fullName evidence="2">Uncharacterized protein</fullName>
    </submittedName>
</protein>
<evidence type="ECO:0000313" key="2">
    <source>
        <dbReference type="EMBL" id="RXJ61441.1"/>
    </source>
</evidence>
<feature type="transmembrane region" description="Helical" evidence="1">
    <location>
        <begin position="132"/>
        <end position="154"/>
    </location>
</feature>
<organism evidence="2 3">
    <name type="scientific">Halarcobacter anaerophilus</name>
    <dbReference type="NCBI Taxonomy" id="877500"/>
    <lineage>
        <taxon>Bacteria</taxon>
        <taxon>Pseudomonadati</taxon>
        <taxon>Campylobacterota</taxon>
        <taxon>Epsilonproteobacteria</taxon>
        <taxon>Campylobacterales</taxon>
        <taxon>Arcobacteraceae</taxon>
        <taxon>Halarcobacter</taxon>
    </lineage>
</organism>
<comment type="caution">
    <text evidence="2">The sequence shown here is derived from an EMBL/GenBank/DDBJ whole genome shotgun (WGS) entry which is preliminary data.</text>
</comment>
<dbReference type="RefSeq" id="WP_129082883.1">
    <property type="nucleotide sequence ID" value="NZ_CP041070.1"/>
</dbReference>
<keyword evidence="1" id="KW-1133">Transmembrane helix</keyword>
<dbReference type="OrthoDB" id="5347922at2"/>
<keyword evidence="1" id="KW-0472">Membrane</keyword>
<evidence type="ECO:0000256" key="1">
    <source>
        <dbReference type="SAM" id="Phobius"/>
    </source>
</evidence>
<dbReference type="EMBL" id="PDKO01000015">
    <property type="protein sequence ID" value="RXJ61441.1"/>
    <property type="molecule type" value="Genomic_DNA"/>
</dbReference>
<reference evidence="2 3" key="1">
    <citation type="submission" date="2017-10" db="EMBL/GenBank/DDBJ databases">
        <title>Genomics of the genus Arcobacter.</title>
        <authorList>
            <person name="Perez-Cataluna A."/>
            <person name="Figueras M.J."/>
        </authorList>
    </citation>
    <scope>NUCLEOTIDE SEQUENCE [LARGE SCALE GENOMIC DNA]</scope>
    <source>
        <strain evidence="2 3">DSM 24636</strain>
    </source>
</reference>
<name>A0A4Q0XZR8_9BACT</name>
<accession>A0A4Q0XZR8</accession>
<proteinExistence type="predicted"/>
<gene>
    <name evidence="2" type="ORF">CRV06_13525</name>
</gene>
<keyword evidence="1" id="KW-0812">Transmembrane</keyword>
<dbReference type="Proteomes" id="UP000290191">
    <property type="component" value="Unassembled WGS sequence"/>
</dbReference>
<dbReference type="STRING" id="877500.GCA_000935065_01197"/>
<dbReference type="AlphaFoldDB" id="A0A4Q0XZR8"/>
<feature type="transmembrane region" description="Helical" evidence="1">
    <location>
        <begin position="7"/>
        <end position="27"/>
    </location>
</feature>
<sequence length="165" mass="18275">MKNLFKIIFLICSPIFVYSHSLVLNIIDNEDETMTVIGGFNTGESAQGALLKLEALNSKKILFEKRLPDESELTIKIPNIPYQIILEGGPGHTVSKAGIEPPSGFIKEEVKTEQKKKEKPNRNAINISSSKAVTISIVLAFILLLATIIVSIINTNKLMQELKRN</sequence>
<evidence type="ECO:0000313" key="3">
    <source>
        <dbReference type="Proteomes" id="UP000290191"/>
    </source>
</evidence>